<accession>A0ACB5SWP2</accession>
<evidence type="ECO:0000313" key="2">
    <source>
        <dbReference type="Proteomes" id="UP001165064"/>
    </source>
</evidence>
<name>A0ACB5SWP2_AMBMO</name>
<organism evidence="1 2">
    <name type="scientific">Ambrosiozyma monospora</name>
    <name type="common">Yeast</name>
    <name type="synonym">Endomycopsis monosporus</name>
    <dbReference type="NCBI Taxonomy" id="43982"/>
    <lineage>
        <taxon>Eukaryota</taxon>
        <taxon>Fungi</taxon>
        <taxon>Dikarya</taxon>
        <taxon>Ascomycota</taxon>
        <taxon>Saccharomycotina</taxon>
        <taxon>Pichiomycetes</taxon>
        <taxon>Pichiales</taxon>
        <taxon>Pichiaceae</taxon>
        <taxon>Ambrosiozyma</taxon>
    </lineage>
</organism>
<dbReference type="EMBL" id="BSXS01001120">
    <property type="protein sequence ID" value="GME75122.1"/>
    <property type="molecule type" value="Genomic_DNA"/>
</dbReference>
<reference evidence="1" key="1">
    <citation type="submission" date="2023-04" db="EMBL/GenBank/DDBJ databases">
        <title>Ambrosiozyma monospora NBRC 10751.</title>
        <authorList>
            <person name="Ichikawa N."/>
            <person name="Sato H."/>
            <person name="Tonouchi N."/>
        </authorList>
    </citation>
    <scope>NUCLEOTIDE SEQUENCE</scope>
    <source>
        <strain evidence="1">NBRC 10751</strain>
    </source>
</reference>
<protein>
    <submittedName>
        <fullName evidence="1">Unnamed protein product</fullName>
    </submittedName>
</protein>
<dbReference type="Proteomes" id="UP001165064">
    <property type="component" value="Unassembled WGS sequence"/>
</dbReference>
<gene>
    <name evidence="1" type="ORF">Amon02_000203400</name>
</gene>
<sequence>MFRTLSRLSKSKTSLKSTFKSIRQHEDQPCTPEQPHNLLSILTKPESNNESEVFKDAQLKAHEVGKFTRIENSHFFKVSSNLNYILNTFGTRETSLTNRQQLLLDKLIHETNGKGRYLQISEHLVKSEEDAMLVFSYLLLQNQMSISLFARLVMKLHLQKLLLVERRLANDHFLLGYDTDPEIAIKAHVLIAFRLKMTGALVMAQFYVEKYLKSVWLPAVKCGVFVSPAYQYNMLQLCSNFFNNSILSDLVIQTGSPLFAYRFWEISPSSHKIREFLQEFLESHSLVSESSKVKEILSRDTLSRSQILFVNLLSNPLISSSQEFSTRLGQLSKKFQLGMSSSSHQNNTLDEKMLAFLDLLLKDLADDVHEGDRFTLDEIKYFSKKARLQLCQFKRSNKINEDELISQLDVKMVH</sequence>
<evidence type="ECO:0000313" key="1">
    <source>
        <dbReference type="EMBL" id="GME75122.1"/>
    </source>
</evidence>
<keyword evidence="2" id="KW-1185">Reference proteome</keyword>
<proteinExistence type="predicted"/>
<comment type="caution">
    <text evidence="1">The sequence shown here is derived from an EMBL/GenBank/DDBJ whole genome shotgun (WGS) entry which is preliminary data.</text>
</comment>